<sequence length="61" mass="6839">MPYIRFRPEAGPSTKTAQHRPISTFVIRENTAVRDRVGCGRRGRRPDERGERGEGAGAVMK</sequence>
<name>A0A0P4RI69_9ACTN</name>
<protein>
    <submittedName>
        <fullName evidence="2">Uncharacterized protein</fullName>
    </submittedName>
</protein>
<evidence type="ECO:0000256" key="1">
    <source>
        <dbReference type="SAM" id="MobiDB-lite"/>
    </source>
</evidence>
<reference evidence="3" key="1">
    <citation type="submission" date="2014-09" db="EMBL/GenBank/DDBJ databases">
        <title>Whole genome shotgun sequence of Streptomyces sp. NBRC 110027.</title>
        <authorList>
            <person name="Komaki H."/>
            <person name="Ichikawa N."/>
            <person name="Katano-Makiyama Y."/>
            <person name="Hosoyama A."/>
            <person name="Hashimoto M."/>
            <person name="Uohara A."/>
            <person name="Kitahashi Y."/>
            <person name="Ohji S."/>
            <person name="Kimura A."/>
            <person name="Yamazoe A."/>
            <person name="Igarashi Y."/>
            <person name="Fujita N."/>
        </authorList>
    </citation>
    <scope>NUCLEOTIDE SEQUENCE [LARGE SCALE GENOMIC DNA]</scope>
    <source>
        <strain evidence="3">NBRC 110027</strain>
    </source>
</reference>
<gene>
    <name evidence="2" type="ORF">TPA0598_12_00420</name>
</gene>
<dbReference type="EMBL" id="BBNO01000012">
    <property type="protein sequence ID" value="GAO12674.1"/>
    <property type="molecule type" value="Genomic_DNA"/>
</dbReference>
<evidence type="ECO:0000313" key="3">
    <source>
        <dbReference type="Proteomes" id="UP000048965"/>
    </source>
</evidence>
<dbReference type="Proteomes" id="UP000048965">
    <property type="component" value="Unassembled WGS sequence"/>
</dbReference>
<reference evidence="2 3" key="2">
    <citation type="journal article" date="2015" name="Stand. Genomic Sci.">
        <title>Draft genome sequence of marine-derived Streptomyces sp. TP-A0598, a producer of anti-MRSA antibiotic lydicamycins.</title>
        <authorList>
            <person name="Komaki H."/>
            <person name="Ichikawa N."/>
            <person name="Hosoyama A."/>
            <person name="Fujita N."/>
            <person name="Igarashi Y."/>
        </authorList>
    </citation>
    <scope>NUCLEOTIDE SEQUENCE [LARGE SCALE GENOMIC DNA]</scope>
    <source>
        <strain evidence="2 3">NBRC 110027</strain>
    </source>
</reference>
<proteinExistence type="predicted"/>
<feature type="region of interest" description="Disordered" evidence="1">
    <location>
        <begin position="38"/>
        <end position="61"/>
    </location>
</feature>
<feature type="compositionally biased region" description="Basic and acidic residues" evidence="1">
    <location>
        <begin position="45"/>
        <end position="54"/>
    </location>
</feature>
<keyword evidence="3" id="KW-1185">Reference proteome</keyword>
<dbReference type="AlphaFoldDB" id="A0A0P4RI69"/>
<evidence type="ECO:0000313" key="2">
    <source>
        <dbReference type="EMBL" id="GAO12674.1"/>
    </source>
</evidence>
<comment type="caution">
    <text evidence="2">The sequence shown here is derived from an EMBL/GenBank/DDBJ whole genome shotgun (WGS) entry which is preliminary data.</text>
</comment>
<accession>A0A0P4RI69</accession>
<organism evidence="2 3">
    <name type="scientific">Streptomyces lydicamycinicus</name>
    <dbReference type="NCBI Taxonomy" id="1546107"/>
    <lineage>
        <taxon>Bacteria</taxon>
        <taxon>Bacillati</taxon>
        <taxon>Actinomycetota</taxon>
        <taxon>Actinomycetes</taxon>
        <taxon>Kitasatosporales</taxon>
        <taxon>Streptomycetaceae</taxon>
        <taxon>Streptomyces</taxon>
    </lineage>
</organism>